<organism evidence="4 5">
    <name type="scientific">Escallonia rubra</name>
    <dbReference type="NCBI Taxonomy" id="112253"/>
    <lineage>
        <taxon>Eukaryota</taxon>
        <taxon>Viridiplantae</taxon>
        <taxon>Streptophyta</taxon>
        <taxon>Embryophyta</taxon>
        <taxon>Tracheophyta</taxon>
        <taxon>Spermatophyta</taxon>
        <taxon>Magnoliopsida</taxon>
        <taxon>eudicotyledons</taxon>
        <taxon>Gunneridae</taxon>
        <taxon>Pentapetalae</taxon>
        <taxon>asterids</taxon>
        <taxon>campanulids</taxon>
        <taxon>Escalloniales</taxon>
        <taxon>Escalloniaceae</taxon>
        <taxon>Escallonia</taxon>
    </lineage>
</organism>
<dbReference type="SUPFAM" id="SSF55961">
    <property type="entry name" value="Bet v1-like"/>
    <property type="match status" value="1"/>
</dbReference>
<dbReference type="InterPro" id="IPR000916">
    <property type="entry name" value="Bet_v_I/MLP"/>
</dbReference>
<dbReference type="GO" id="GO:0009738">
    <property type="term" value="P:abscisic acid-activated signaling pathway"/>
    <property type="evidence" value="ECO:0007669"/>
    <property type="project" value="TreeGrafter"/>
</dbReference>
<dbReference type="GO" id="GO:0010427">
    <property type="term" value="F:abscisic acid binding"/>
    <property type="evidence" value="ECO:0007669"/>
    <property type="project" value="TreeGrafter"/>
</dbReference>
<evidence type="ECO:0000313" key="5">
    <source>
        <dbReference type="Proteomes" id="UP001187471"/>
    </source>
</evidence>
<dbReference type="Gene3D" id="3.30.530.20">
    <property type="match status" value="1"/>
</dbReference>
<dbReference type="Pfam" id="PF00407">
    <property type="entry name" value="Bet_v_1"/>
    <property type="match status" value="1"/>
</dbReference>
<dbReference type="InterPro" id="IPR050279">
    <property type="entry name" value="Plant_def-hormone_signal"/>
</dbReference>
<dbReference type="PANTHER" id="PTHR31213">
    <property type="entry name" value="OS08G0374000 PROTEIN-RELATED"/>
    <property type="match status" value="1"/>
</dbReference>
<dbReference type="GO" id="GO:0009820">
    <property type="term" value="P:alkaloid metabolic process"/>
    <property type="evidence" value="ECO:0007669"/>
    <property type="project" value="UniProtKB-KW"/>
</dbReference>
<evidence type="ECO:0000259" key="3">
    <source>
        <dbReference type="Pfam" id="PF00407"/>
    </source>
</evidence>
<dbReference type="EMBL" id="JAVXUO010003228">
    <property type="protein sequence ID" value="KAK2965270.1"/>
    <property type="molecule type" value="Genomic_DNA"/>
</dbReference>
<gene>
    <name evidence="4" type="ORF">RJ640_015768</name>
</gene>
<keyword evidence="2" id="KW-0017">Alkaloid metabolism</keyword>
<accession>A0AA88QLY9</accession>
<proteinExistence type="inferred from homology"/>
<protein>
    <recommendedName>
        <fullName evidence="3">Bet v I/Major latex protein domain-containing protein</fullName>
    </recommendedName>
</protein>
<dbReference type="GO" id="GO:0038023">
    <property type="term" value="F:signaling receptor activity"/>
    <property type="evidence" value="ECO:0007669"/>
    <property type="project" value="TreeGrafter"/>
</dbReference>
<dbReference type="GO" id="GO:0004864">
    <property type="term" value="F:protein phosphatase inhibitor activity"/>
    <property type="evidence" value="ECO:0007669"/>
    <property type="project" value="TreeGrafter"/>
</dbReference>
<evidence type="ECO:0000256" key="2">
    <source>
        <dbReference type="ARBA" id="ARBA00022589"/>
    </source>
</evidence>
<dbReference type="PANTHER" id="PTHR31213:SF19">
    <property type="entry name" value="BET V I_MAJOR LATEX PROTEIN DOMAIN-CONTAINING PROTEIN"/>
    <property type="match status" value="1"/>
</dbReference>
<comment type="caution">
    <text evidence="4">The sequence shown here is derived from an EMBL/GenBank/DDBJ whole genome shotgun (WGS) entry which is preliminary data.</text>
</comment>
<evidence type="ECO:0000313" key="4">
    <source>
        <dbReference type="EMBL" id="KAK2965270.1"/>
    </source>
</evidence>
<reference evidence="4" key="1">
    <citation type="submission" date="2022-12" db="EMBL/GenBank/DDBJ databases">
        <title>Draft genome assemblies for two species of Escallonia (Escalloniales).</title>
        <authorList>
            <person name="Chanderbali A."/>
            <person name="Dervinis C."/>
            <person name="Anghel I."/>
            <person name="Soltis D."/>
            <person name="Soltis P."/>
            <person name="Zapata F."/>
        </authorList>
    </citation>
    <scope>NUCLEOTIDE SEQUENCE</scope>
    <source>
        <strain evidence="4">UCBG92.1500</strain>
        <tissue evidence="4">Leaf</tissue>
    </source>
</reference>
<sequence>MYGTLAYEMEVSVPASVAWAIYGSLRLISITVPEFFRKIDVIKGDGGPGTILKVFFLPGSLFYSWEEEIVKVDNEKMVKATNVHTGGYLDLGFNLFQVRFEVIKKTETSCITRTTIVFDIKDGFEANASYVSILGFMDIMQAVTKYLEKTGHRCEDSNIAQPFHQFGNIFLNL</sequence>
<comment type="similarity">
    <text evidence="1">Belongs to the BetVI family.</text>
</comment>
<name>A0AA88QLY9_9ASTE</name>
<dbReference type="InterPro" id="IPR023393">
    <property type="entry name" value="START-like_dom_sf"/>
</dbReference>
<dbReference type="GO" id="GO:0005737">
    <property type="term" value="C:cytoplasm"/>
    <property type="evidence" value="ECO:0007669"/>
    <property type="project" value="TreeGrafter"/>
</dbReference>
<dbReference type="Proteomes" id="UP001187471">
    <property type="component" value="Unassembled WGS sequence"/>
</dbReference>
<feature type="domain" description="Bet v I/Major latex protein" evidence="3">
    <location>
        <begin position="4"/>
        <end position="148"/>
    </location>
</feature>
<keyword evidence="5" id="KW-1185">Reference proteome</keyword>
<dbReference type="GO" id="GO:0005634">
    <property type="term" value="C:nucleus"/>
    <property type="evidence" value="ECO:0007669"/>
    <property type="project" value="TreeGrafter"/>
</dbReference>
<evidence type="ECO:0000256" key="1">
    <source>
        <dbReference type="ARBA" id="ARBA00009744"/>
    </source>
</evidence>
<dbReference type="GO" id="GO:0006952">
    <property type="term" value="P:defense response"/>
    <property type="evidence" value="ECO:0007669"/>
    <property type="project" value="InterPro"/>
</dbReference>
<dbReference type="AlphaFoldDB" id="A0AA88QLY9"/>